<dbReference type="EMBL" id="JBEPMN010000002">
    <property type="protein sequence ID" value="MET3660581.1"/>
    <property type="molecule type" value="Genomic_DNA"/>
</dbReference>
<dbReference type="RefSeq" id="WP_354150466.1">
    <property type="nucleotide sequence ID" value="NZ_JBEPMN010000002.1"/>
</dbReference>
<reference evidence="3 4" key="1">
    <citation type="submission" date="2024-06" db="EMBL/GenBank/DDBJ databases">
        <title>Genomic Encyclopedia of Type Strains, Phase IV (KMG-IV): sequencing the most valuable type-strain genomes for metagenomic binning, comparative biology and taxonomic classification.</title>
        <authorList>
            <person name="Goeker M."/>
        </authorList>
    </citation>
    <scope>NUCLEOTIDE SEQUENCE [LARGE SCALE GENOMIC DNA]</scope>
    <source>
        <strain evidence="3 4">DSM 19730</strain>
    </source>
</reference>
<dbReference type="Pfam" id="PF07811">
    <property type="entry name" value="TadE"/>
    <property type="match status" value="1"/>
</dbReference>
<evidence type="ECO:0000259" key="2">
    <source>
        <dbReference type="Pfam" id="PF07811"/>
    </source>
</evidence>
<dbReference type="Proteomes" id="UP001549143">
    <property type="component" value="Unassembled WGS sequence"/>
</dbReference>
<comment type="caution">
    <text evidence="3">The sequence shown here is derived from an EMBL/GenBank/DDBJ whole genome shotgun (WGS) entry which is preliminary data.</text>
</comment>
<feature type="transmembrane region" description="Helical" evidence="1">
    <location>
        <begin position="31"/>
        <end position="50"/>
    </location>
</feature>
<accession>A0ABV2KHL6</accession>
<proteinExistence type="predicted"/>
<gene>
    <name evidence="3" type="ORF">ABID44_000895</name>
</gene>
<evidence type="ECO:0000313" key="4">
    <source>
        <dbReference type="Proteomes" id="UP001549143"/>
    </source>
</evidence>
<evidence type="ECO:0000256" key="1">
    <source>
        <dbReference type="SAM" id="Phobius"/>
    </source>
</evidence>
<feature type="domain" description="TadE-like" evidence="2">
    <location>
        <begin position="29"/>
        <end position="71"/>
    </location>
</feature>
<keyword evidence="1" id="KW-1133">Transmembrane helix</keyword>
<keyword evidence="1" id="KW-0812">Transmembrane</keyword>
<name>A0ABV2KHL6_9HYPH</name>
<dbReference type="InterPro" id="IPR012495">
    <property type="entry name" value="TadE-like_dom"/>
</dbReference>
<sequence>MEHTSNGCETGGERRRPGFLAKFRRDTKGSVAIEFSMLILPFALLTFAILESCISFAAQTVLTNAADDVARQFRTGQLRAPNTAAEQEELRKTVTAQICGRLEVIVSKGCDGLLIDLRTFENFSDAAQYGFVIEKDKVVLTPGNITEPDFAIAPGPTMSRNMLRVFYKWPVVTDFMSRYMANIDGKTLHFASFVWQNEPF</sequence>
<evidence type="ECO:0000313" key="3">
    <source>
        <dbReference type="EMBL" id="MET3660581.1"/>
    </source>
</evidence>
<protein>
    <submittedName>
        <fullName evidence="3">Flp pilus assembly protein TadG</fullName>
    </submittedName>
</protein>
<keyword evidence="1" id="KW-0472">Membrane</keyword>
<organism evidence="3 4">
    <name type="scientific">Aquamicrobium ahrensii</name>
    <dbReference type="NCBI Taxonomy" id="469551"/>
    <lineage>
        <taxon>Bacteria</taxon>
        <taxon>Pseudomonadati</taxon>
        <taxon>Pseudomonadota</taxon>
        <taxon>Alphaproteobacteria</taxon>
        <taxon>Hyphomicrobiales</taxon>
        <taxon>Phyllobacteriaceae</taxon>
        <taxon>Aquamicrobium</taxon>
    </lineage>
</organism>
<keyword evidence="4" id="KW-1185">Reference proteome</keyword>